<dbReference type="InterPro" id="IPR024766">
    <property type="entry name" value="Znf_RING_H2"/>
</dbReference>
<keyword evidence="5" id="KW-0862">Zinc</keyword>
<dbReference type="InterPro" id="IPR013083">
    <property type="entry name" value="Znf_RING/FYVE/PHD"/>
</dbReference>
<evidence type="ECO:0000256" key="3">
    <source>
        <dbReference type="ARBA" id="ARBA00022771"/>
    </source>
</evidence>
<comment type="pathway">
    <text evidence="1">Protein modification; protein ubiquitination.</text>
</comment>
<proteinExistence type="predicted"/>
<evidence type="ECO:0000256" key="2">
    <source>
        <dbReference type="ARBA" id="ARBA00022723"/>
    </source>
</evidence>
<keyword evidence="3 6" id="KW-0863">Zinc-finger</keyword>
<dbReference type="AlphaFoldDB" id="A0AAQ3T3M2"/>
<dbReference type="GO" id="GO:0008270">
    <property type="term" value="F:zinc ion binding"/>
    <property type="evidence" value="ECO:0007669"/>
    <property type="project" value="UniProtKB-KW"/>
</dbReference>
<feature type="domain" description="RING-type" evidence="8">
    <location>
        <begin position="72"/>
        <end position="95"/>
    </location>
</feature>
<dbReference type="PROSITE" id="PS50089">
    <property type="entry name" value="ZF_RING_2"/>
    <property type="match status" value="1"/>
</dbReference>
<evidence type="ECO:0000259" key="8">
    <source>
        <dbReference type="PROSITE" id="PS50089"/>
    </source>
</evidence>
<evidence type="ECO:0000256" key="4">
    <source>
        <dbReference type="ARBA" id="ARBA00022786"/>
    </source>
</evidence>
<evidence type="ECO:0000313" key="9">
    <source>
        <dbReference type="EMBL" id="WVZ65941.1"/>
    </source>
</evidence>
<dbReference type="Gene3D" id="3.30.40.10">
    <property type="entry name" value="Zinc/RING finger domain, C3HC4 (zinc finger)"/>
    <property type="match status" value="1"/>
</dbReference>
<evidence type="ECO:0000256" key="5">
    <source>
        <dbReference type="ARBA" id="ARBA00022833"/>
    </source>
</evidence>
<evidence type="ECO:0000256" key="1">
    <source>
        <dbReference type="ARBA" id="ARBA00004906"/>
    </source>
</evidence>
<evidence type="ECO:0000256" key="7">
    <source>
        <dbReference type="SAM" id="MobiDB-lite"/>
    </source>
</evidence>
<name>A0AAQ3T3M2_PASNO</name>
<accession>A0AAQ3T3M2</accession>
<reference evidence="9 10" key="1">
    <citation type="submission" date="2024-02" db="EMBL/GenBank/DDBJ databases">
        <title>High-quality chromosome-scale genome assembly of Pensacola bahiagrass (Paspalum notatum Flugge var. saurae).</title>
        <authorList>
            <person name="Vega J.M."/>
            <person name="Podio M."/>
            <person name="Orjuela J."/>
            <person name="Siena L.A."/>
            <person name="Pessino S.C."/>
            <person name="Combes M.C."/>
            <person name="Mariac C."/>
            <person name="Albertini E."/>
            <person name="Pupilli F."/>
            <person name="Ortiz J.P.A."/>
            <person name="Leblanc O."/>
        </authorList>
    </citation>
    <scope>NUCLEOTIDE SEQUENCE [LARGE SCALE GENOMIC DNA]</scope>
    <source>
        <strain evidence="9">R1</strain>
        <tissue evidence="9">Leaf</tissue>
    </source>
</reference>
<organism evidence="9 10">
    <name type="scientific">Paspalum notatum var. saurae</name>
    <dbReference type="NCBI Taxonomy" id="547442"/>
    <lineage>
        <taxon>Eukaryota</taxon>
        <taxon>Viridiplantae</taxon>
        <taxon>Streptophyta</taxon>
        <taxon>Embryophyta</taxon>
        <taxon>Tracheophyta</taxon>
        <taxon>Spermatophyta</taxon>
        <taxon>Magnoliopsida</taxon>
        <taxon>Liliopsida</taxon>
        <taxon>Poales</taxon>
        <taxon>Poaceae</taxon>
        <taxon>PACMAD clade</taxon>
        <taxon>Panicoideae</taxon>
        <taxon>Andropogonodae</taxon>
        <taxon>Paspaleae</taxon>
        <taxon>Paspalinae</taxon>
        <taxon>Paspalum</taxon>
    </lineage>
</organism>
<sequence length="868" mass="93276">MDSLPPPLPQTAGDSFVATVPFSLPPLYTSSLNLSPSLLIIAGLLASVFFEAPPTGRLPLTLLAGRGAAPACGHAFHAACVDAWLRTTPSCPLCRAAVSLPHPPLPNVAGTAPAAEPPHVDSQVKNANNSRSFRVEIDRVINRCSSAGVAASRKRGRESGALNDLEQYVSSRSHPFIVVPAPAVPHVCDANAAARGGHGAGAGAGGGLDAAVSAEWEQLRAGLAQACKRRGKAAARAVGGGCQRARRSRRSGAAAESQAWCGLARSNQAVVEGLRATLEALLACSSATAPRLTRGSRASASREIARVSLVRPLSTRLLLRRPRISPRRSPQPPIGTNFFLRPFLTSGLISCLCSKRCFTITTLDQNGNHGSVRKRSDVPSSSSSSCSGSTTPVFVASPRFNLPSASSSPLPANCYLTPTSHVTYTPSCHAPSPTLKPLDRTRTPVACQLRFNMDRTHWSQELTQFFLDALVDECPNGESLHGKKEAHILLKLDIAKAFDSVSWSFLLEVLQLLGFGQREKLLPSSCASSRRPPLSNVVHSGDGCSELLGPVCHRQTPTAASHCPASQTPGFFLRPTRNDLDVIKNILEYFGHASGLQMNFAKSSASPIHCPAEALAFTTEVLSCQFKEFPCTYLGLPLCIRKPTKGVFMPLIDKVADHLPGWKASLMNRAGRLVLVRAVLTATAIHHLIVLDLPKWVIKAIDKRRRGFLWRGQDHANGGNCLVSWERVQRPLEFGGLGIHNLDLLGWALSLLALVMGSASFGVWRSGHSQPRAPWLGPEFAGAAEDSHFPWWARSLKQVPKEVQKGLNTLFILVASEIGKFRNSCVFEGSQSNVQLLHQNIGHEGLLRCMAGASKLQELFRWLLPPAI</sequence>
<evidence type="ECO:0000256" key="6">
    <source>
        <dbReference type="PROSITE-ProRule" id="PRU00175"/>
    </source>
</evidence>
<dbReference type="PANTHER" id="PTHR33116">
    <property type="entry name" value="REVERSE TRANSCRIPTASE ZINC-BINDING DOMAIN-CONTAINING PROTEIN-RELATED-RELATED"/>
    <property type="match status" value="1"/>
</dbReference>
<evidence type="ECO:0000313" key="10">
    <source>
        <dbReference type="Proteomes" id="UP001341281"/>
    </source>
</evidence>
<gene>
    <name evidence="9" type="ORF">U9M48_015222</name>
</gene>
<keyword evidence="4" id="KW-0833">Ubl conjugation pathway</keyword>
<dbReference type="InterPro" id="IPR001841">
    <property type="entry name" value="Znf_RING"/>
</dbReference>
<dbReference type="EMBL" id="CP144747">
    <property type="protein sequence ID" value="WVZ65941.1"/>
    <property type="molecule type" value="Genomic_DNA"/>
</dbReference>
<protein>
    <recommendedName>
        <fullName evidence="8">RING-type domain-containing protein</fullName>
    </recommendedName>
</protein>
<dbReference type="Proteomes" id="UP001341281">
    <property type="component" value="Chromosome 03"/>
</dbReference>
<feature type="region of interest" description="Disordered" evidence="7">
    <location>
        <begin position="368"/>
        <end position="391"/>
    </location>
</feature>
<dbReference type="SUPFAM" id="SSF57850">
    <property type="entry name" value="RING/U-box"/>
    <property type="match status" value="1"/>
</dbReference>
<keyword evidence="10" id="KW-1185">Reference proteome</keyword>
<dbReference type="Pfam" id="PF12678">
    <property type="entry name" value="zf-rbx1"/>
    <property type="match status" value="1"/>
</dbReference>
<keyword evidence="2" id="KW-0479">Metal-binding</keyword>
<feature type="compositionally biased region" description="Low complexity" evidence="7">
    <location>
        <begin position="380"/>
        <end position="389"/>
    </location>
</feature>
<dbReference type="PANTHER" id="PTHR33116:SF78">
    <property type="entry name" value="OS12G0587133 PROTEIN"/>
    <property type="match status" value="1"/>
</dbReference>